<sequence>MPKLNRNTFIYFKHKPSKEERKNCKLGVLKDERTLKEYNRRQKERERKSRSLCLFETVSPIDHDENDFDPFPKDLGSDEERTLTFWEEDLDKWVSLYLRALGRGKPNATLTTPIAIPGSCA</sequence>
<name>A0ABP9YJG3_9FUNG</name>
<protein>
    <submittedName>
        <fullName evidence="1">Uncharacterized protein</fullName>
    </submittedName>
</protein>
<keyword evidence="2" id="KW-1185">Reference proteome</keyword>
<gene>
    <name evidence="1" type="ORF">MFLAVUS_000343</name>
</gene>
<dbReference type="Proteomes" id="UP001473302">
    <property type="component" value="Unassembled WGS sequence"/>
</dbReference>
<dbReference type="EMBL" id="BAABUK010000002">
    <property type="protein sequence ID" value="GAA5806994.1"/>
    <property type="molecule type" value="Genomic_DNA"/>
</dbReference>
<accession>A0ABP9YJG3</accession>
<evidence type="ECO:0000313" key="1">
    <source>
        <dbReference type="EMBL" id="GAA5806994.1"/>
    </source>
</evidence>
<organism evidence="1 2">
    <name type="scientific">Mucor flavus</name>
    <dbReference type="NCBI Taxonomy" id="439312"/>
    <lineage>
        <taxon>Eukaryota</taxon>
        <taxon>Fungi</taxon>
        <taxon>Fungi incertae sedis</taxon>
        <taxon>Mucoromycota</taxon>
        <taxon>Mucoromycotina</taxon>
        <taxon>Mucoromycetes</taxon>
        <taxon>Mucorales</taxon>
        <taxon>Mucorineae</taxon>
        <taxon>Mucoraceae</taxon>
        <taxon>Mucor</taxon>
    </lineage>
</organism>
<reference evidence="1 2" key="1">
    <citation type="submission" date="2024-04" db="EMBL/GenBank/DDBJ databases">
        <title>genome sequences of Mucor flavus KT1a and Helicostylum pulchrum KT1b strains isolated from the surface of a dry-aged beef.</title>
        <authorList>
            <person name="Toyotome T."/>
            <person name="Hosono M."/>
            <person name="Torimaru M."/>
            <person name="Fukuda K."/>
            <person name="Mikami N."/>
        </authorList>
    </citation>
    <scope>NUCLEOTIDE SEQUENCE [LARGE SCALE GENOMIC DNA]</scope>
    <source>
        <strain evidence="1 2">KT1a</strain>
    </source>
</reference>
<evidence type="ECO:0000313" key="2">
    <source>
        <dbReference type="Proteomes" id="UP001473302"/>
    </source>
</evidence>
<comment type="caution">
    <text evidence="1">The sequence shown here is derived from an EMBL/GenBank/DDBJ whole genome shotgun (WGS) entry which is preliminary data.</text>
</comment>
<proteinExistence type="predicted"/>